<dbReference type="Proteomes" id="UP000020766">
    <property type="component" value="Unassembled WGS sequence"/>
</dbReference>
<evidence type="ECO:0000256" key="2">
    <source>
        <dbReference type="ARBA" id="ARBA00022448"/>
    </source>
</evidence>
<keyword evidence="10 15" id="KW-0472">Membrane</keyword>
<dbReference type="PANTHER" id="PTHR30572:SF14">
    <property type="entry name" value="MACROLIDE EXPORT ATP-BINDING_PERMEASE PROTEIN MACB"/>
    <property type="match status" value="1"/>
</dbReference>
<accession>A0A014P3G5</accession>
<keyword evidence="5 15" id="KW-0812">Transmembrane</keyword>
<evidence type="ECO:0000256" key="1">
    <source>
        <dbReference type="ARBA" id="ARBA00004429"/>
    </source>
</evidence>
<dbReference type="GO" id="GO:0098796">
    <property type="term" value="C:membrane protein complex"/>
    <property type="evidence" value="ECO:0007669"/>
    <property type="project" value="UniProtKB-ARBA"/>
</dbReference>
<dbReference type="InterPro" id="IPR027417">
    <property type="entry name" value="P-loop_NTPase"/>
</dbReference>
<keyword evidence="7 17" id="KW-0067">ATP-binding</keyword>
<dbReference type="InterPro" id="IPR017911">
    <property type="entry name" value="MacB-like_ATP-bd"/>
</dbReference>
<dbReference type="GO" id="GO:0005886">
    <property type="term" value="C:plasma membrane"/>
    <property type="evidence" value="ECO:0007669"/>
    <property type="project" value="UniProtKB-SubCell"/>
</dbReference>
<evidence type="ECO:0000256" key="8">
    <source>
        <dbReference type="ARBA" id="ARBA00022967"/>
    </source>
</evidence>
<feature type="compositionally biased region" description="Low complexity" evidence="14">
    <location>
        <begin position="250"/>
        <end position="261"/>
    </location>
</feature>
<dbReference type="STRING" id="225991.MA05_03745"/>
<evidence type="ECO:0000256" key="9">
    <source>
        <dbReference type="ARBA" id="ARBA00022989"/>
    </source>
</evidence>
<evidence type="ECO:0000313" key="17">
    <source>
        <dbReference type="EMBL" id="EXU80680.1"/>
    </source>
</evidence>
<dbReference type="InterPro" id="IPR025857">
    <property type="entry name" value="MacB_PCD"/>
</dbReference>
<keyword evidence="8" id="KW-1278">Translocase</keyword>
<keyword evidence="2" id="KW-0813">Transport</keyword>
<evidence type="ECO:0000256" key="12">
    <source>
        <dbReference type="ARBA" id="ARBA00038388"/>
    </source>
</evidence>
<dbReference type="PROSITE" id="PS50893">
    <property type="entry name" value="ABC_TRANSPORTER_2"/>
    <property type="match status" value="1"/>
</dbReference>
<evidence type="ECO:0000256" key="7">
    <source>
        <dbReference type="ARBA" id="ARBA00022840"/>
    </source>
</evidence>
<evidence type="ECO:0000256" key="4">
    <source>
        <dbReference type="ARBA" id="ARBA00022519"/>
    </source>
</evidence>
<evidence type="ECO:0000256" key="11">
    <source>
        <dbReference type="ARBA" id="ARBA00023251"/>
    </source>
</evidence>
<dbReference type="InterPro" id="IPR003439">
    <property type="entry name" value="ABC_transporter-like_ATP-bd"/>
</dbReference>
<keyword evidence="11" id="KW-0046">Antibiotic resistance</keyword>
<keyword evidence="3" id="KW-1003">Cell membrane</keyword>
<dbReference type="Gene3D" id="3.40.50.300">
    <property type="entry name" value="P-loop containing nucleotide triphosphate hydrolases"/>
    <property type="match status" value="1"/>
</dbReference>
<feature type="transmembrane region" description="Helical" evidence="15">
    <location>
        <begin position="294"/>
        <end position="314"/>
    </location>
</feature>
<dbReference type="Pfam" id="PF02687">
    <property type="entry name" value="FtsX"/>
    <property type="match status" value="1"/>
</dbReference>
<dbReference type="AlphaFoldDB" id="A0A014P3G5"/>
<keyword evidence="6" id="KW-0547">Nucleotide-binding</keyword>
<evidence type="ECO:0000256" key="5">
    <source>
        <dbReference type="ARBA" id="ARBA00022692"/>
    </source>
</evidence>
<feature type="domain" description="ABC transporter" evidence="16">
    <location>
        <begin position="20"/>
        <end position="261"/>
    </location>
</feature>
<feature type="transmembrane region" description="Helical" evidence="15">
    <location>
        <begin position="599"/>
        <end position="622"/>
    </location>
</feature>
<evidence type="ECO:0000256" key="10">
    <source>
        <dbReference type="ARBA" id="ARBA00023136"/>
    </source>
</evidence>
<dbReference type="SUPFAM" id="SSF52540">
    <property type="entry name" value="P-loop containing nucleoside triphosphate hydrolases"/>
    <property type="match status" value="1"/>
</dbReference>
<name>A0A014P3G5_9BURK</name>
<evidence type="ECO:0000256" key="6">
    <source>
        <dbReference type="ARBA" id="ARBA00022741"/>
    </source>
</evidence>
<feature type="transmembrane region" description="Helical" evidence="15">
    <location>
        <begin position="542"/>
        <end position="566"/>
    </location>
</feature>
<sequence>MVSADAAALPMTADDTVPLIALRGIGKHYGGGRGGPPPVTVLHGIDLEIHAGEFVAVVGSSGSGKSTLMNILGCLDRPSHGSYHFQGQDVGLLDADALAWLRREAFGFVFQGYHLIASETAQENVEMPAIYAGLHQDARAQRAQQLLARLGLEARRHNRPHQLSGGQQQRVSIARALMNGGHVILADEPTGALDSHSGAEVMALLHELADAGHTIVLITHDRAVAAQARRVIEIHDGRIVSDSREPAPAPREAALAPPPALAGSPAATTVWWADLREAARSAWRGMVINRVRTSLTLLGIVIGVASVIVMLAIGEGARRQVMERMGTMGTAILYMGSKPPVTGGPAGQLTEEDLQAVRELAEIRRVLPVIGDPVTVRYGSVDKQLYVFAASEEMPAVHHWSVAQGRFYTAAEDHDLAPLVVLGHKAWQHFFPDTPHPLGQQLIIGTSAFEVIGVMSERGAESGAQDYDDMVFIPYNAGRARVYQSQTQPDYVVVEAMSSADVHAAETAMRQLLIARHGGREDFGIGNAAARIQAEAATRQSMAMMLGLIAAVSLVVGGIGVMNVMLMTVKERTREIGIRMAVGARQRDILRQFLTEASLVTLVGGSAGLVVGLALGAVLIAVGVPVVFSVRAMLGAFACAVITGLVFGYKPAQTAARLDPVRALAGE</sequence>
<dbReference type="Pfam" id="PF00005">
    <property type="entry name" value="ABC_tran"/>
    <property type="match status" value="1"/>
</dbReference>
<dbReference type="GO" id="GO:0022857">
    <property type="term" value="F:transmembrane transporter activity"/>
    <property type="evidence" value="ECO:0007669"/>
    <property type="project" value="TreeGrafter"/>
</dbReference>
<evidence type="ECO:0000256" key="14">
    <source>
        <dbReference type="SAM" id="MobiDB-lite"/>
    </source>
</evidence>
<feature type="transmembrane region" description="Helical" evidence="15">
    <location>
        <begin position="628"/>
        <end position="649"/>
    </location>
</feature>
<feature type="region of interest" description="Disordered" evidence="14">
    <location>
        <begin position="241"/>
        <end position="261"/>
    </location>
</feature>
<organism evidence="17 18">
    <name type="scientific">Comamonas aquatica DA1877</name>
    <dbReference type="NCBI Taxonomy" id="1457173"/>
    <lineage>
        <taxon>Bacteria</taxon>
        <taxon>Pseudomonadati</taxon>
        <taxon>Pseudomonadota</taxon>
        <taxon>Betaproteobacteria</taxon>
        <taxon>Burkholderiales</taxon>
        <taxon>Comamonadaceae</taxon>
        <taxon>Comamonas</taxon>
    </lineage>
</organism>
<dbReference type="GO" id="GO:0005524">
    <property type="term" value="F:ATP binding"/>
    <property type="evidence" value="ECO:0007669"/>
    <property type="project" value="UniProtKB-KW"/>
</dbReference>
<keyword evidence="4" id="KW-0997">Cell inner membrane</keyword>
<dbReference type="InterPro" id="IPR050250">
    <property type="entry name" value="Macrolide_Exporter_MacB"/>
</dbReference>
<dbReference type="InterPro" id="IPR017871">
    <property type="entry name" value="ABC_transporter-like_CS"/>
</dbReference>
<evidence type="ECO:0000256" key="15">
    <source>
        <dbReference type="SAM" id="Phobius"/>
    </source>
</evidence>
<dbReference type="PATRIC" id="fig|1457173.3.peg.1374"/>
<proteinExistence type="inferred from homology"/>
<dbReference type="PROSITE" id="PS00211">
    <property type="entry name" value="ABC_TRANSPORTER_1"/>
    <property type="match status" value="1"/>
</dbReference>
<keyword evidence="9 15" id="KW-1133">Transmembrane helix</keyword>
<evidence type="ECO:0000313" key="18">
    <source>
        <dbReference type="Proteomes" id="UP000020766"/>
    </source>
</evidence>
<gene>
    <name evidence="17" type="ORF">AX13_15575</name>
</gene>
<comment type="similarity">
    <text evidence="12">Belongs to the ABC transporter superfamily. Macrolide exporter (TC 3.A.1.122) family.</text>
</comment>
<comment type="caution">
    <text evidence="17">The sequence shown here is derived from an EMBL/GenBank/DDBJ whole genome shotgun (WGS) entry which is preliminary data.</text>
</comment>
<dbReference type="GO" id="GO:0016887">
    <property type="term" value="F:ATP hydrolysis activity"/>
    <property type="evidence" value="ECO:0007669"/>
    <property type="project" value="InterPro"/>
</dbReference>
<dbReference type="EMBL" id="JBOK01000006">
    <property type="protein sequence ID" value="EXU80680.1"/>
    <property type="molecule type" value="Genomic_DNA"/>
</dbReference>
<dbReference type="PANTHER" id="PTHR30572">
    <property type="entry name" value="MEMBRANE COMPONENT OF TRANSPORTER-RELATED"/>
    <property type="match status" value="1"/>
</dbReference>
<dbReference type="CDD" id="cd03255">
    <property type="entry name" value="ABC_MJ0796_LolCDE_FtsE"/>
    <property type="match status" value="1"/>
</dbReference>
<dbReference type="InterPro" id="IPR003593">
    <property type="entry name" value="AAA+_ATPase"/>
</dbReference>
<dbReference type="InterPro" id="IPR003838">
    <property type="entry name" value="ABC3_permease_C"/>
</dbReference>
<comment type="subcellular location">
    <subcellularLocation>
        <location evidence="1">Cell inner membrane</location>
        <topology evidence="1">Multi-pass membrane protein</topology>
    </subcellularLocation>
</comment>
<keyword evidence="18" id="KW-1185">Reference proteome</keyword>
<reference evidence="17 18" key="1">
    <citation type="submission" date="2014-01" db="EMBL/GenBank/DDBJ databases">
        <title>Interspecies Systems Biology Uncovers Metabolites Affecting C. elegans Gene Expression and Life History Traits.</title>
        <authorList>
            <person name="Watson E."/>
            <person name="Macneil L.T."/>
            <person name="Ritter A.D."/>
            <person name="Yilmaz L.S."/>
            <person name="Rosebrock A.P."/>
            <person name="Caudy A.A."/>
            <person name="Walhout A.J."/>
        </authorList>
    </citation>
    <scope>NUCLEOTIDE SEQUENCE [LARGE SCALE GENOMIC DNA]</scope>
    <source>
        <strain evidence="17 18">DA1877</strain>
    </source>
</reference>
<dbReference type="GO" id="GO:0046677">
    <property type="term" value="P:response to antibiotic"/>
    <property type="evidence" value="ECO:0007669"/>
    <property type="project" value="UniProtKB-KW"/>
</dbReference>
<dbReference type="FunFam" id="3.40.50.300:FF:000032">
    <property type="entry name" value="Export ABC transporter ATP-binding protein"/>
    <property type="match status" value="1"/>
</dbReference>
<dbReference type="SMART" id="SM00382">
    <property type="entry name" value="AAA"/>
    <property type="match status" value="1"/>
</dbReference>
<evidence type="ECO:0000256" key="13">
    <source>
        <dbReference type="ARBA" id="ARBA00041199"/>
    </source>
</evidence>
<dbReference type="Pfam" id="PF12704">
    <property type="entry name" value="MacB_PCD"/>
    <property type="match status" value="1"/>
</dbReference>
<evidence type="ECO:0000259" key="16">
    <source>
        <dbReference type="PROSITE" id="PS50893"/>
    </source>
</evidence>
<protein>
    <recommendedName>
        <fullName evidence="13">Pyoverdine export ATP-binding/permease protein PvdT</fullName>
    </recommendedName>
</protein>
<evidence type="ECO:0000256" key="3">
    <source>
        <dbReference type="ARBA" id="ARBA00022475"/>
    </source>
</evidence>